<evidence type="ECO:0000313" key="3">
    <source>
        <dbReference type="EMBL" id="KAK4645047.1"/>
    </source>
</evidence>
<keyword evidence="4" id="KW-1185">Reference proteome</keyword>
<sequence>MSHEDDSQTGAFPWAWCIVCGQFFTPPPRGITAATTAEVCQRHSTSSLYYTTCSIVCVQLLRSYSFQLGLSALTLEKNNFPATTTELNDNLHDVSSHQSPDPPLVLDNTDSRESSFSPPQPLPLPFTLDSFAYGTELFPPLFNIAPPDQDQPGHQVTGGLDQWSPGPFHREKKESSSVTKKPNPIFQCLFPGCNLNLRESRALNRHIWSEHREWAQENNVERREEIKCPHPGCPRRGRKDNIMRHFRTKHKETDAS</sequence>
<dbReference type="EMBL" id="JAFFGZ010000005">
    <property type="protein sequence ID" value="KAK4645047.1"/>
    <property type="molecule type" value="Genomic_DNA"/>
</dbReference>
<feature type="region of interest" description="Disordered" evidence="1">
    <location>
        <begin position="148"/>
        <end position="181"/>
    </location>
</feature>
<evidence type="ECO:0000256" key="1">
    <source>
        <dbReference type="SAM" id="MobiDB-lite"/>
    </source>
</evidence>
<evidence type="ECO:0000313" key="4">
    <source>
        <dbReference type="Proteomes" id="UP001322138"/>
    </source>
</evidence>
<dbReference type="GeneID" id="87897660"/>
<evidence type="ECO:0000259" key="2">
    <source>
        <dbReference type="SMART" id="SM00355"/>
    </source>
</evidence>
<feature type="region of interest" description="Disordered" evidence="1">
    <location>
        <begin position="86"/>
        <end position="120"/>
    </location>
</feature>
<name>A0ABR0FP05_9PEZI</name>
<dbReference type="Proteomes" id="UP001322138">
    <property type="component" value="Unassembled WGS sequence"/>
</dbReference>
<proteinExistence type="predicted"/>
<comment type="caution">
    <text evidence="3">The sequence shown here is derived from an EMBL/GenBank/DDBJ whole genome shotgun (WGS) entry which is preliminary data.</text>
</comment>
<protein>
    <recommendedName>
        <fullName evidence="2">C2H2-type domain-containing protein</fullName>
    </recommendedName>
</protein>
<reference evidence="3 4" key="1">
    <citation type="journal article" date="2023" name="bioRxiv">
        <title>High-quality genome assemblies of four members of thePodospora anserinaspecies complex.</title>
        <authorList>
            <person name="Ament-Velasquez S.L."/>
            <person name="Vogan A.A."/>
            <person name="Wallerman O."/>
            <person name="Hartmann F."/>
            <person name="Gautier V."/>
            <person name="Silar P."/>
            <person name="Giraud T."/>
            <person name="Johannesson H."/>
        </authorList>
    </citation>
    <scope>NUCLEOTIDE SEQUENCE [LARGE SCALE GENOMIC DNA]</scope>
    <source>
        <strain evidence="3 4">CBS 112042</strain>
    </source>
</reference>
<dbReference type="RefSeq" id="XP_062734023.1">
    <property type="nucleotide sequence ID" value="XM_062878178.1"/>
</dbReference>
<feature type="domain" description="C2H2-type" evidence="2">
    <location>
        <begin position="186"/>
        <end position="211"/>
    </location>
</feature>
<organism evidence="3 4">
    <name type="scientific">Podospora bellae-mahoneyi</name>
    <dbReference type="NCBI Taxonomy" id="2093777"/>
    <lineage>
        <taxon>Eukaryota</taxon>
        <taxon>Fungi</taxon>
        <taxon>Dikarya</taxon>
        <taxon>Ascomycota</taxon>
        <taxon>Pezizomycotina</taxon>
        <taxon>Sordariomycetes</taxon>
        <taxon>Sordariomycetidae</taxon>
        <taxon>Sordariales</taxon>
        <taxon>Podosporaceae</taxon>
        <taxon>Podospora</taxon>
    </lineage>
</organism>
<feature type="domain" description="C2H2-type" evidence="2">
    <location>
        <begin position="226"/>
        <end position="250"/>
    </location>
</feature>
<gene>
    <name evidence="3" type="ORF">QC761_310330</name>
</gene>
<accession>A0ABR0FP05</accession>
<dbReference type="SMART" id="SM00355">
    <property type="entry name" value="ZnF_C2H2"/>
    <property type="match status" value="2"/>
</dbReference>
<dbReference type="InterPro" id="IPR013087">
    <property type="entry name" value="Znf_C2H2_type"/>
</dbReference>